<comment type="caution">
    <text evidence="2">The sequence shown here is derived from an EMBL/GenBank/DDBJ whole genome shotgun (WGS) entry which is preliminary data.</text>
</comment>
<reference evidence="2 3" key="1">
    <citation type="journal article" date="2020" name="Nature">
        <title>Six reference-quality genomes reveal evolution of bat adaptations.</title>
        <authorList>
            <person name="Jebb D."/>
            <person name="Huang Z."/>
            <person name="Pippel M."/>
            <person name="Hughes G.M."/>
            <person name="Lavrichenko K."/>
            <person name="Devanna P."/>
            <person name="Winkler S."/>
            <person name="Jermiin L.S."/>
            <person name="Skirmuntt E.C."/>
            <person name="Katzourakis A."/>
            <person name="Burkitt-Gray L."/>
            <person name="Ray D.A."/>
            <person name="Sullivan K.A.M."/>
            <person name="Roscito J.G."/>
            <person name="Kirilenko B.M."/>
            <person name="Davalos L.M."/>
            <person name="Corthals A.P."/>
            <person name="Power M.L."/>
            <person name="Jones G."/>
            <person name="Ransome R.D."/>
            <person name="Dechmann D.K.N."/>
            <person name="Locatelli A.G."/>
            <person name="Puechmaille S.J."/>
            <person name="Fedrigo O."/>
            <person name="Jarvis E.D."/>
            <person name="Hiller M."/>
            <person name="Vernes S.C."/>
            <person name="Myers E.W."/>
            <person name="Teeling E.C."/>
        </authorList>
    </citation>
    <scope>NUCLEOTIDE SEQUENCE [LARGE SCALE GENOMIC DNA]</scope>
    <source>
        <strain evidence="2">MMyoMyo1</strain>
        <tissue evidence="2">Flight muscle</tissue>
    </source>
</reference>
<sequence>MLYEEEGKVHRPAGCVGYGRGQECLRGSRGWAVGSPNHQAPEPSSAPSPRPVNKPTGIRWCCGEWGGGGRSSQGSMSYGGESAAPLAGRSGRQVLDGAGAPAGKGRMLCARRLVRAPPVGVGVSVRAPWPALHAAAQRGKPQAPGLPFPPAGAGPASPVPKPFHPSLLRPGLATAPVITQGPDAKARPALTPWGGAWGGGGPRLAPRPAPPSGRKCVRSDVPGGP</sequence>
<feature type="region of interest" description="Disordered" evidence="1">
    <location>
        <begin position="134"/>
        <end position="225"/>
    </location>
</feature>
<proteinExistence type="predicted"/>
<protein>
    <submittedName>
        <fullName evidence="2">Uncharacterized protein</fullName>
    </submittedName>
</protein>
<dbReference type="AlphaFoldDB" id="A0A7J7SRJ8"/>
<dbReference type="EMBL" id="JABWUV010000018">
    <property type="protein sequence ID" value="KAF6290974.1"/>
    <property type="molecule type" value="Genomic_DNA"/>
</dbReference>
<accession>A0A7J7SRJ8</accession>
<gene>
    <name evidence="2" type="ORF">mMyoMyo1_009361</name>
</gene>
<feature type="region of interest" description="Disordered" evidence="1">
    <location>
        <begin position="28"/>
        <end position="55"/>
    </location>
</feature>
<feature type="compositionally biased region" description="Pro residues" evidence="1">
    <location>
        <begin position="144"/>
        <end position="163"/>
    </location>
</feature>
<name>A0A7J7SRJ8_MYOMY</name>
<evidence type="ECO:0000313" key="3">
    <source>
        <dbReference type="Proteomes" id="UP000527355"/>
    </source>
</evidence>
<organism evidence="2 3">
    <name type="scientific">Myotis myotis</name>
    <name type="common">Greater mouse-eared bat</name>
    <name type="synonym">Vespertilio myotis</name>
    <dbReference type="NCBI Taxonomy" id="51298"/>
    <lineage>
        <taxon>Eukaryota</taxon>
        <taxon>Metazoa</taxon>
        <taxon>Chordata</taxon>
        <taxon>Craniata</taxon>
        <taxon>Vertebrata</taxon>
        <taxon>Euteleostomi</taxon>
        <taxon>Mammalia</taxon>
        <taxon>Eutheria</taxon>
        <taxon>Laurasiatheria</taxon>
        <taxon>Chiroptera</taxon>
        <taxon>Yangochiroptera</taxon>
        <taxon>Vespertilionidae</taxon>
        <taxon>Myotis</taxon>
    </lineage>
</organism>
<evidence type="ECO:0000313" key="2">
    <source>
        <dbReference type="EMBL" id="KAF6290974.1"/>
    </source>
</evidence>
<keyword evidence="3" id="KW-1185">Reference proteome</keyword>
<evidence type="ECO:0000256" key="1">
    <source>
        <dbReference type="SAM" id="MobiDB-lite"/>
    </source>
</evidence>
<dbReference type="Proteomes" id="UP000527355">
    <property type="component" value="Unassembled WGS sequence"/>
</dbReference>